<organism evidence="3 4">
    <name type="scientific">Candidatus Brevifilum fermentans</name>
    <dbReference type="NCBI Taxonomy" id="1986204"/>
    <lineage>
        <taxon>Bacteria</taxon>
        <taxon>Bacillati</taxon>
        <taxon>Chloroflexota</taxon>
        <taxon>Anaerolineae</taxon>
        <taxon>Anaerolineales</taxon>
        <taxon>Anaerolineaceae</taxon>
        <taxon>Candidatus Brevifilum</taxon>
    </lineage>
</organism>
<dbReference type="PANTHER" id="PTHR47618:SF1">
    <property type="entry name" value="BIFUNCTIONAL OLIGORIBONUCLEASE AND PAP PHOSPHATASE NRNA"/>
    <property type="match status" value="1"/>
</dbReference>
<dbReference type="AlphaFoldDB" id="A0A1Y6K266"/>
<dbReference type="KEGG" id="abat:CFX1CAM_0710"/>
<dbReference type="GO" id="GO:0003676">
    <property type="term" value="F:nucleic acid binding"/>
    <property type="evidence" value="ECO:0007669"/>
    <property type="project" value="InterPro"/>
</dbReference>
<protein>
    <submittedName>
        <fullName evidence="3">Uncharacterized protein</fullName>
    </submittedName>
</protein>
<feature type="domain" description="DDH" evidence="1">
    <location>
        <begin position="19"/>
        <end position="154"/>
    </location>
</feature>
<dbReference type="InterPro" id="IPR051319">
    <property type="entry name" value="Oligoribo/pAp-PDE_c-di-AMP_PDE"/>
</dbReference>
<dbReference type="PANTHER" id="PTHR47618">
    <property type="entry name" value="BIFUNCTIONAL OLIGORIBONUCLEASE AND PAP PHOSPHATASE NRNA"/>
    <property type="match status" value="1"/>
</dbReference>
<reference evidence="4" key="1">
    <citation type="submission" date="2017-05" db="EMBL/GenBank/DDBJ databases">
        <authorList>
            <person name="Kirkegaard R."/>
            <person name="Mcilroy J S."/>
        </authorList>
    </citation>
    <scope>NUCLEOTIDE SEQUENCE [LARGE SCALE GENOMIC DNA]</scope>
</reference>
<dbReference type="Gene3D" id="3.90.1640.10">
    <property type="entry name" value="inorganic pyrophosphatase (n-terminal core)"/>
    <property type="match status" value="1"/>
</dbReference>
<keyword evidence="4" id="KW-1185">Reference proteome</keyword>
<dbReference type="Proteomes" id="UP000195514">
    <property type="component" value="Chromosome I"/>
</dbReference>
<dbReference type="InterPro" id="IPR038763">
    <property type="entry name" value="DHH_sf"/>
</dbReference>
<dbReference type="Gene3D" id="3.10.310.30">
    <property type="match status" value="1"/>
</dbReference>
<proteinExistence type="predicted"/>
<dbReference type="InterPro" id="IPR003156">
    <property type="entry name" value="DHHA1_dom"/>
</dbReference>
<sequence>MISQIDQDIAEKISAGKRFVIASHIRPDADAVGSLLGLGLALMKAGKTVQLVLEDGAEKYDYLPGSEYVIRSPVGEADMIIVVDCSDAERVGSVLNDYGQPDLVIDHHKTNLAFGKINVVEPDQVATAAVLFDHIPAWGLSIDPDVATCLLSGIVGDTIGFRTPNVDANLLRKAASLIDLGADLNHVYNEELVLRSFSAVHYWGFGLKRIELQGELVWTSLTLADQQESGYDQGDDANLVNVLSSIREAKIALLFVEQPGNSVKVSWRTGPGLDVSEIAYRFGGGGHAAAAGADIKGSLAEVKHRVIAETLELLENSSMKNRSIIQKNFGE</sequence>
<dbReference type="Pfam" id="PF01368">
    <property type="entry name" value="DHH"/>
    <property type="match status" value="1"/>
</dbReference>
<name>A0A1Y6K266_9CHLR</name>
<dbReference type="SUPFAM" id="SSF64182">
    <property type="entry name" value="DHH phosphoesterases"/>
    <property type="match status" value="1"/>
</dbReference>
<dbReference type="InterPro" id="IPR001667">
    <property type="entry name" value="DDH_dom"/>
</dbReference>
<dbReference type="RefSeq" id="WP_087861695.1">
    <property type="nucleotide sequence ID" value="NZ_LT859958.1"/>
</dbReference>
<evidence type="ECO:0000259" key="2">
    <source>
        <dbReference type="Pfam" id="PF02272"/>
    </source>
</evidence>
<feature type="domain" description="DHHA1" evidence="2">
    <location>
        <begin position="228"/>
        <end position="306"/>
    </location>
</feature>
<evidence type="ECO:0000313" key="3">
    <source>
        <dbReference type="EMBL" id="SMX53775.1"/>
    </source>
</evidence>
<evidence type="ECO:0000313" key="4">
    <source>
        <dbReference type="Proteomes" id="UP000195514"/>
    </source>
</evidence>
<dbReference type="EMBL" id="LT859958">
    <property type="protein sequence ID" value="SMX53775.1"/>
    <property type="molecule type" value="Genomic_DNA"/>
</dbReference>
<gene>
    <name evidence="3" type="ORF">CFX1CAM_0710</name>
</gene>
<dbReference type="OrthoDB" id="9803668at2"/>
<evidence type="ECO:0000259" key="1">
    <source>
        <dbReference type="Pfam" id="PF01368"/>
    </source>
</evidence>
<dbReference type="Pfam" id="PF02272">
    <property type="entry name" value="DHHA1"/>
    <property type="match status" value="1"/>
</dbReference>
<accession>A0A1Y6K266</accession>